<name>A0ACC1QHW9_9HYPO</name>
<sequence>MPPRSLCEPPAGSWHSLPAEVRNMILRIVVTKRDRGWGSQAAVSKEWQRFLEPVNFARLDLLVGCLEQFGSVVPPDSERRLLVRYICLNISLPSYDLRFCSDAECCQTNYDETLKSALRALYVILQQWRLEGMLSLEFNVLSMIDDGYPSTRDYADFDRAGSNACADLTLAVWTEGRVVRELDACVLGKAHFILAKGDQELGFDIVDMKYAFVAAPITNNGDAIYHLKLSGPVITPKSLWKARREAYVYAVN</sequence>
<comment type="caution">
    <text evidence="1">The sequence shown here is derived from an EMBL/GenBank/DDBJ whole genome shotgun (WGS) entry which is preliminary data.</text>
</comment>
<keyword evidence="2" id="KW-1185">Reference proteome</keyword>
<reference evidence="1" key="1">
    <citation type="submission" date="2022-07" db="EMBL/GenBank/DDBJ databases">
        <title>Genome Sequence of Lecanicillium saksenae.</title>
        <authorList>
            <person name="Buettner E."/>
        </authorList>
    </citation>
    <scope>NUCLEOTIDE SEQUENCE</scope>
    <source>
        <strain evidence="1">VT-O1</strain>
    </source>
</reference>
<evidence type="ECO:0000313" key="2">
    <source>
        <dbReference type="Proteomes" id="UP001148737"/>
    </source>
</evidence>
<organism evidence="1 2">
    <name type="scientific">Lecanicillium saksenae</name>
    <dbReference type="NCBI Taxonomy" id="468837"/>
    <lineage>
        <taxon>Eukaryota</taxon>
        <taxon>Fungi</taxon>
        <taxon>Dikarya</taxon>
        <taxon>Ascomycota</taxon>
        <taxon>Pezizomycotina</taxon>
        <taxon>Sordariomycetes</taxon>
        <taxon>Hypocreomycetidae</taxon>
        <taxon>Hypocreales</taxon>
        <taxon>Cordycipitaceae</taxon>
        <taxon>Lecanicillium</taxon>
    </lineage>
</organism>
<evidence type="ECO:0000313" key="1">
    <source>
        <dbReference type="EMBL" id="KAJ3474278.1"/>
    </source>
</evidence>
<dbReference type="Proteomes" id="UP001148737">
    <property type="component" value="Unassembled WGS sequence"/>
</dbReference>
<proteinExistence type="predicted"/>
<gene>
    <name evidence="1" type="ORF">NLG97_g9916</name>
</gene>
<accession>A0ACC1QHW9</accession>
<protein>
    <submittedName>
        <fullName evidence="1">Uncharacterized protein</fullName>
    </submittedName>
</protein>
<dbReference type="EMBL" id="JANAKD010002224">
    <property type="protein sequence ID" value="KAJ3474278.1"/>
    <property type="molecule type" value="Genomic_DNA"/>
</dbReference>